<evidence type="ECO:0000313" key="6">
    <source>
        <dbReference type="EMBL" id="PIK39933.1"/>
    </source>
</evidence>
<evidence type="ECO:0000256" key="1">
    <source>
        <dbReference type="ARBA" id="ARBA00004613"/>
    </source>
</evidence>
<dbReference type="PROSITE" id="PS51406">
    <property type="entry name" value="FIBRINOGEN_C_2"/>
    <property type="match status" value="1"/>
</dbReference>
<keyword evidence="2" id="KW-0964">Secreted</keyword>
<dbReference type="GO" id="GO:0005201">
    <property type="term" value="F:extracellular matrix structural constituent"/>
    <property type="evidence" value="ECO:0007669"/>
    <property type="project" value="TreeGrafter"/>
</dbReference>
<gene>
    <name evidence="6" type="ORF">BSL78_23223</name>
</gene>
<evidence type="ECO:0000256" key="2">
    <source>
        <dbReference type="ARBA" id="ARBA00022525"/>
    </source>
</evidence>
<dbReference type="InterPro" id="IPR014716">
    <property type="entry name" value="Fibrinogen_a/b/g_C_1"/>
</dbReference>
<accession>A0A2G8JW19</accession>
<dbReference type="PANTHER" id="PTHR47221:SF5">
    <property type="entry name" value="FIBRINOGEN C-TERMINAL DOMAIN-CONTAINING PROTEIN"/>
    <property type="match status" value="1"/>
</dbReference>
<dbReference type="GO" id="GO:0005577">
    <property type="term" value="C:fibrinogen complex"/>
    <property type="evidence" value="ECO:0007669"/>
    <property type="project" value="TreeGrafter"/>
</dbReference>
<comment type="subcellular location">
    <subcellularLocation>
        <location evidence="1">Secreted</location>
    </subcellularLocation>
</comment>
<dbReference type="SUPFAM" id="SSF56496">
    <property type="entry name" value="Fibrinogen C-terminal domain-like"/>
    <property type="match status" value="1"/>
</dbReference>
<dbReference type="OrthoDB" id="6345539at2759"/>
<name>A0A2G8JW19_STIJA</name>
<keyword evidence="4" id="KW-0325">Glycoprotein</keyword>
<dbReference type="CDD" id="cd00087">
    <property type="entry name" value="FReD"/>
    <property type="match status" value="1"/>
</dbReference>
<evidence type="ECO:0000256" key="3">
    <source>
        <dbReference type="ARBA" id="ARBA00023157"/>
    </source>
</evidence>
<dbReference type="SMART" id="SM00186">
    <property type="entry name" value="FBG"/>
    <property type="match status" value="1"/>
</dbReference>
<organism evidence="6 7">
    <name type="scientific">Stichopus japonicus</name>
    <name type="common">Sea cucumber</name>
    <dbReference type="NCBI Taxonomy" id="307972"/>
    <lineage>
        <taxon>Eukaryota</taxon>
        <taxon>Metazoa</taxon>
        <taxon>Echinodermata</taxon>
        <taxon>Eleutherozoa</taxon>
        <taxon>Echinozoa</taxon>
        <taxon>Holothuroidea</taxon>
        <taxon>Aspidochirotacea</taxon>
        <taxon>Aspidochirotida</taxon>
        <taxon>Stichopodidae</taxon>
        <taxon>Apostichopus</taxon>
    </lineage>
</organism>
<feature type="domain" description="Fibrinogen C-terminal" evidence="5">
    <location>
        <begin position="37"/>
        <end position="247"/>
    </location>
</feature>
<dbReference type="InterPro" id="IPR037579">
    <property type="entry name" value="FIB_ANG-like"/>
</dbReference>
<dbReference type="GO" id="GO:0030674">
    <property type="term" value="F:protein-macromolecule adaptor activity"/>
    <property type="evidence" value="ECO:0007669"/>
    <property type="project" value="TreeGrafter"/>
</dbReference>
<proteinExistence type="predicted"/>
<dbReference type="AlphaFoldDB" id="A0A2G8JW19"/>
<dbReference type="Proteomes" id="UP000230750">
    <property type="component" value="Unassembled WGS sequence"/>
</dbReference>
<dbReference type="NCBIfam" id="NF040941">
    <property type="entry name" value="GGGWT_bact"/>
    <property type="match status" value="1"/>
</dbReference>
<dbReference type="InterPro" id="IPR002181">
    <property type="entry name" value="Fibrinogen_a/b/g_C_dom"/>
</dbReference>
<comment type="caution">
    <text evidence="6">The sequence shown here is derived from an EMBL/GenBank/DDBJ whole genome shotgun (WGS) entry which is preliminary data.</text>
</comment>
<dbReference type="GO" id="GO:0034116">
    <property type="term" value="P:positive regulation of heterotypic cell-cell adhesion"/>
    <property type="evidence" value="ECO:0007669"/>
    <property type="project" value="TreeGrafter"/>
</dbReference>
<dbReference type="InterPro" id="IPR036056">
    <property type="entry name" value="Fibrinogen-like_C"/>
</dbReference>
<keyword evidence="7" id="KW-1185">Reference proteome</keyword>
<sequence>MPNTSVKLFFQGGSEKTEYNSRLRQRRDTSSSSYFYYQEPQYPRDCQEVYEQCDDQDESGVFMIQPDNTPEPFMVFCNNSIDGGGWTVIQRRVDGSVDFYRTWNEYKQGFGFLMREFWLGNDQISDLTNQKDYELRIDMNNVNGVPYFAKYDLFRISDEWSKYRMVDLGRYLPESTSHHNSMAYHRNMSFTTYNSDNDRHSSYNCAVNHRSAWWYNGCDHSDLNANYFAASGNDASMRTNLPEVLSP</sequence>
<reference evidence="6 7" key="1">
    <citation type="journal article" date="2017" name="PLoS Biol.">
        <title>The sea cucumber genome provides insights into morphological evolution and visceral regeneration.</title>
        <authorList>
            <person name="Zhang X."/>
            <person name="Sun L."/>
            <person name="Yuan J."/>
            <person name="Sun Y."/>
            <person name="Gao Y."/>
            <person name="Zhang L."/>
            <person name="Li S."/>
            <person name="Dai H."/>
            <person name="Hamel J.F."/>
            <person name="Liu C."/>
            <person name="Yu Y."/>
            <person name="Liu S."/>
            <person name="Lin W."/>
            <person name="Guo K."/>
            <person name="Jin S."/>
            <person name="Xu P."/>
            <person name="Storey K.B."/>
            <person name="Huan P."/>
            <person name="Zhang T."/>
            <person name="Zhou Y."/>
            <person name="Zhang J."/>
            <person name="Lin C."/>
            <person name="Li X."/>
            <person name="Xing L."/>
            <person name="Huo D."/>
            <person name="Sun M."/>
            <person name="Wang L."/>
            <person name="Mercier A."/>
            <person name="Li F."/>
            <person name="Yang H."/>
            <person name="Xiang J."/>
        </authorList>
    </citation>
    <scope>NUCLEOTIDE SEQUENCE [LARGE SCALE GENOMIC DNA]</scope>
    <source>
        <strain evidence="6">Shaxun</strain>
        <tissue evidence="6">Muscle</tissue>
    </source>
</reference>
<protein>
    <submittedName>
        <fullName evidence="6">Putative fibrinogen-like protein A-like</fullName>
    </submittedName>
</protein>
<dbReference type="Gene3D" id="3.90.215.10">
    <property type="entry name" value="Gamma Fibrinogen, chain A, domain 1"/>
    <property type="match status" value="1"/>
</dbReference>
<evidence type="ECO:0000256" key="4">
    <source>
        <dbReference type="ARBA" id="ARBA00023180"/>
    </source>
</evidence>
<keyword evidence="3" id="KW-1015">Disulfide bond</keyword>
<evidence type="ECO:0000313" key="7">
    <source>
        <dbReference type="Proteomes" id="UP000230750"/>
    </source>
</evidence>
<evidence type="ECO:0000259" key="5">
    <source>
        <dbReference type="PROSITE" id="PS51406"/>
    </source>
</evidence>
<dbReference type="EMBL" id="MRZV01001185">
    <property type="protein sequence ID" value="PIK39933.1"/>
    <property type="molecule type" value="Genomic_DNA"/>
</dbReference>
<dbReference type="Pfam" id="PF00147">
    <property type="entry name" value="Fibrinogen_C"/>
    <property type="match status" value="1"/>
</dbReference>
<dbReference type="PANTHER" id="PTHR47221">
    <property type="entry name" value="FIBRINOGEN ALPHA CHAIN"/>
    <property type="match status" value="1"/>
</dbReference>